<protein>
    <recommendedName>
        <fullName evidence="8">Ribonuclease VapC</fullName>
        <shortName evidence="8">RNase VapC</shortName>
        <ecNumber evidence="8">3.1.-.-</ecNumber>
    </recommendedName>
    <alternativeName>
        <fullName evidence="8">Toxin VapC</fullName>
    </alternativeName>
</protein>
<sequence length="146" mass="16332">MIILDTNVISEILKHTNSDPHVIDWFIGIGRDEAYTTAVNTAELLYGLALVPQGRRRFALSRTINDFIEQYRDYTIPYDIRAAVHYAAIVAQRREEGHPISVQDGMIAAIARANGASLATRNVKDFEGTGVKLINPWDADHEPERG</sequence>
<dbReference type="InterPro" id="IPR050556">
    <property type="entry name" value="Type_II_TA_system_RNase"/>
</dbReference>
<keyword evidence="2 8" id="KW-1277">Toxin-antitoxin system</keyword>
<comment type="similarity">
    <text evidence="7 8">Belongs to the PINc/VapC protein family.</text>
</comment>
<dbReference type="InterPro" id="IPR029060">
    <property type="entry name" value="PIN-like_dom_sf"/>
</dbReference>
<dbReference type="Gene3D" id="3.40.50.1010">
    <property type="entry name" value="5'-nuclease"/>
    <property type="match status" value="1"/>
</dbReference>
<dbReference type="InterPro" id="IPR002716">
    <property type="entry name" value="PIN_dom"/>
</dbReference>
<dbReference type="HAMAP" id="MF_00265">
    <property type="entry name" value="VapC_Nob1"/>
    <property type="match status" value="1"/>
</dbReference>
<dbReference type="GO" id="GO:0004540">
    <property type="term" value="F:RNA nuclease activity"/>
    <property type="evidence" value="ECO:0007669"/>
    <property type="project" value="InterPro"/>
</dbReference>
<evidence type="ECO:0000256" key="8">
    <source>
        <dbReference type="HAMAP-Rule" id="MF_00265"/>
    </source>
</evidence>
<dbReference type="Proteomes" id="UP000345527">
    <property type="component" value="Unassembled WGS sequence"/>
</dbReference>
<comment type="cofactor">
    <cofactor evidence="1 8">
        <name>Mg(2+)</name>
        <dbReference type="ChEBI" id="CHEBI:18420"/>
    </cofactor>
</comment>
<reference evidence="12 13" key="1">
    <citation type="journal article" date="2019" name="Syst. Appl. Microbiol.">
        <title>Characterization of Bifidobacterium species in feaces of the Egyptian fruit bat: Description of B. vespertilionis sp. nov. and B. rousetti sp. nov.</title>
        <authorList>
            <person name="Modesto M."/>
            <person name="Satti M."/>
            <person name="Watanabe K."/>
            <person name="Puglisi E."/>
            <person name="Morelli L."/>
            <person name="Huang C.-H."/>
            <person name="Liou J.-S."/>
            <person name="Miyashita M."/>
            <person name="Tamura T."/>
            <person name="Saito S."/>
            <person name="Mori K."/>
            <person name="Huang L."/>
            <person name="Sciavilla P."/>
            <person name="Sandri C."/>
            <person name="Spiezio C."/>
            <person name="Vitali F."/>
            <person name="Cavalieri D."/>
            <person name="Perpetuini G."/>
            <person name="Tofalo R."/>
            <person name="Bonetti A."/>
            <person name="Arita M."/>
            <person name="Mattarelli P."/>
        </authorList>
    </citation>
    <scope>NUCLEOTIDE SEQUENCE [LARGE SCALE GENOMIC DNA]</scope>
    <source>
        <strain evidence="10 13">RST16</strain>
        <strain evidence="11 12">RST8</strain>
    </source>
</reference>
<evidence type="ECO:0000256" key="7">
    <source>
        <dbReference type="ARBA" id="ARBA00038093"/>
    </source>
</evidence>
<evidence type="ECO:0000313" key="12">
    <source>
        <dbReference type="Proteomes" id="UP000345527"/>
    </source>
</evidence>
<feature type="domain" description="PIN" evidence="9">
    <location>
        <begin position="2"/>
        <end position="122"/>
    </location>
</feature>
<evidence type="ECO:0000256" key="1">
    <source>
        <dbReference type="ARBA" id="ARBA00001946"/>
    </source>
</evidence>
<proteinExistence type="inferred from homology"/>
<dbReference type="GO" id="GO:0000287">
    <property type="term" value="F:magnesium ion binding"/>
    <property type="evidence" value="ECO:0007669"/>
    <property type="project" value="UniProtKB-UniRule"/>
</dbReference>
<evidence type="ECO:0000313" key="10">
    <source>
        <dbReference type="EMBL" id="KAA8819083.1"/>
    </source>
</evidence>
<accession>A0A5J5DZ63</accession>
<evidence type="ECO:0000256" key="4">
    <source>
        <dbReference type="ARBA" id="ARBA00022723"/>
    </source>
</evidence>
<evidence type="ECO:0000313" key="13">
    <source>
        <dbReference type="Proteomes" id="UP000374630"/>
    </source>
</evidence>
<evidence type="ECO:0000256" key="3">
    <source>
        <dbReference type="ARBA" id="ARBA00022722"/>
    </source>
</evidence>
<dbReference type="PANTHER" id="PTHR33653:SF1">
    <property type="entry name" value="RIBONUCLEASE VAPC2"/>
    <property type="match status" value="1"/>
</dbReference>
<dbReference type="Pfam" id="PF01850">
    <property type="entry name" value="PIN"/>
    <property type="match status" value="1"/>
</dbReference>
<keyword evidence="3 8" id="KW-0540">Nuclease</keyword>
<evidence type="ECO:0000259" key="9">
    <source>
        <dbReference type="Pfam" id="PF01850"/>
    </source>
</evidence>
<dbReference type="SUPFAM" id="SSF88723">
    <property type="entry name" value="PIN domain-like"/>
    <property type="match status" value="1"/>
</dbReference>
<keyword evidence="13" id="KW-1185">Reference proteome</keyword>
<keyword evidence="4 8" id="KW-0479">Metal-binding</keyword>
<dbReference type="InterPro" id="IPR022907">
    <property type="entry name" value="VapC_family"/>
</dbReference>
<dbReference type="GO" id="GO:0016787">
    <property type="term" value="F:hydrolase activity"/>
    <property type="evidence" value="ECO:0007669"/>
    <property type="project" value="UniProtKB-KW"/>
</dbReference>
<dbReference type="PANTHER" id="PTHR33653">
    <property type="entry name" value="RIBONUCLEASE VAPC2"/>
    <property type="match status" value="1"/>
</dbReference>
<keyword evidence="6 8" id="KW-0460">Magnesium</keyword>
<keyword evidence="5 8" id="KW-0378">Hydrolase</keyword>
<dbReference type="OrthoDB" id="9804823at2"/>
<dbReference type="EMBL" id="RZOA01000021">
    <property type="protein sequence ID" value="KAA8822197.1"/>
    <property type="molecule type" value="Genomic_DNA"/>
</dbReference>
<feature type="binding site" evidence="8">
    <location>
        <position position="104"/>
    </location>
    <ligand>
        <name>Mg(2+)</name>
        <dbReference type="ChEBI" id="CHEBI:18420"/>
    </ligand>
</feature>
<comment type="function">
    <text evidence="8">Toxic component of a toxin-antitoxin (TA) system. An RNase.</text>
</comment>
<dbReference type="EMBL" id="RZNZ01000012">
    <property type="protein sequence ID" value="KAA8819083.1"/>
    <property type="molecule type" value="Genomic_DNA"/>
</dbReference>
<dbReference type="CDD" id="cd18731">
    <property type="entry name" value="PIN_NgFitB-like"/>
    <property type="match status" value="1"/>
</dbReference>
<name>A0A5J5DZ63_9BIFI</name>
<evidence type="ECO:0000256" key="2">
    <source>
        <dbReference type="ARBA" id="ARBA00022649"/>
    </source>
</evidence>
<gene>
    <name evidence="8" type="primary">vapC</name>
    <name evidence="11" type="ORF">EM848_09605</name>
    <name evidence="10" type="ORF">EMO90_08935</name>
</gene>
<keyword evidence="8" id="KW-0800">Toxin</keyword>
<evidence type="ECO:0000313" key="11">
    <source>
        <dbReference type="EMBL" id="KAA8822197.1"/>
    </source>
</evidence>
<dbReference type="EC" id="3.1.-.-" evidence="8"/>
<dbReference type="Proteomes" id="UP000374630">
    <property type="component" value="Unassembled WGS sequence"/>
</dbReference>
<organism evidence="11 12">
    <name type="scientific">Bifidobacterium vespertilionis</name>
    <dbReference type="NCBI Taxonomy" id="2562524"/>
    <lineage>
        <taxon>Bacteria</taxon>
        <taxon>Bacillati</taxon>
        <taxon>Actinomycetota</taxon>
        <taxon>Actinomycetes</taxon>
        <taxon>Bifidobacteriales</taxon>
        <taxon>Bifidobacteriaceae</taxon>
        <taxon>Bifidobacterium</taxon>
    </lineage>
</organism>
<comment type="caution">
    <text evidence="11">The sequence shown here is derived from an EMBL/GenBank/DDBJ whole genome shotgun (WGS) entry which is preliminary data.</text>
</comment>
<evidence type="ECO:0000256" key="6">
    <source>
        <dbReference type="ARBA" id="ARBA00022842"/>
    </source>
</evidence>
<evidence type="ECO:0000256" key="5">
    <source>
        <dbReference type="ARBA" id="ARBA00022801"/>
    </source>
</evidence>
<dbReference type="GO" id="GO:0090729">
    <property type="term" value="F:toxin activity"/>
    <property type="evidence" value="ECO:0007669"/>
    <property type="project" value="UniProtKB-KW"/>
</dbReference>
<feature type="binding site" evidence="8">
    <location>
        <position position="5"/>
    </location>
    <ligand>
        <name>Mg(2+)</name>
        <dbReference type="ChEBI" id="CHEBI:18420"/>
    </ligand>
</feature>
<dbReference type="AlphaFoldDB" id="A0A5J5DZ63"/>